<dbReference type="Proteomes" id="UP000190206">
    <property type="component" value="Unassembled WGS sequence"/>
</dbReference>
<dbReference type="EMBL" id="MRAE01000050">
    <property type="protein sequence ID" value="OOO63918.1"/>
    <property type="molecule type" value="Genomic_DNA"/>
</dbReference>
<evidence type="ECO:0000256" key="1">
    <source>
        <dbReference type="ARBA" id="ARBA00001947"/>
    </source>
</evidence>
<dbReference type="SUPFAM" id="SSF53187">
    <property type="entry name" value="Zn-dependent exopeptidases"/>
    <property type="match status" value="1"/>
</dbReference>
<evidence type="ECO:0000313" key="13">
    <source>
        <dbReference type="Proteomes" id="UP000190256"/>
    </source>
</evidence>
<evidence type="ECO:0000256" key="6">
    <source>
        <dbReference type="ARBA" id="ARBA00023049"/>
    </source>
</evidence>
<keyword evidence="4" id="KW-0378">Hydrolase</keyword>
<keyword evidence="12" id="KW-1185">Reference proteome</keyword>
<dbReference type="InterPro" id="IPR000834">
    <property type="entry name" value="Peptidase_M14"/>
</dbReference>
<dbReference type="Gene3D" id="3.10.350.10">
    <property type="entry name" value="LysM domain"/>
    <property type="match status" value="1"/>
</dbReference>
<dbReference type="Proteomes" id="UP000190256">
    <property type="component" value="Unassembled WGS sequence"/>
</dbReference>
<proteinExistence type="inferred from homology"/>
<feature type="domain" description="Peptidase M14" evidence="9">
    <location>
        <begin position="128"/>
        <end position="421"/>
    </location>
</feature>
<dbReference type="Gene3D" id="3.40.630.10">
    <property type="entry name" value="Zn peptidases"/>
    <property type="match status" value="1"/>
</dbReference>
<evidence type="ECO:0000313" key="11">
    <source>
        <dbReference type="EMBL" id="OOO63918.1"/>
    </source>
</evidence>
<name>A0A1S9I0X2_9CLOT</name>
<dbReference type="PROSITE" id="PS51782">
    <property type="entry name" value="LYSM"/>
    <property type="match status" value="1"/>
</dbReference>
<dbReference type="GO" id="GO:0005615">
    <property type="term" value="C:extracellular space"/>
    <property type="evidence" value="ECO:0007669"/>
    <property type="project" value="TreeGrafter"/>
</dbReference>
<evidence type="ECO:0000256" key="3">
    <source>
        <dbReference type="ARBA" id="ARBA00022670"/>
    </source>
</evidence>
<dbReference type="Pfam" id="PF01476">
    <property type="entry name" value="LysM"/>
    <property type="match status" value="1"/>
</dbReference>
<dbReference type="GO" id="GO:0006508">
    <property type="term" value="P:proteolysis"/>
    <property type="evidence" value="ECO:0007669"/>
    <property type="project" value="UniProtKB-KW"/>
</dbReference>
<comment type="similarity">
    <text evidence="2 7">Belongs to the peptidase M14 family.</text>
</comment>
<protein>
    <submittedName>
        <fullName evidence="11">Peptidase M14</fullName>
    </submittedName>
</protein>
<evidence type="ECO:0000313" key="12">
    <source>
        <dbReference type="Proteomes" id="UP000190206"/>
    </source>
</evidence>
<comment type="caution">
    <text evidence="11">The sequence shown here is derived from an EMBL/GenBank/DDBJ whole genome shotgun (WGS) entry which is preliminary data.</text>
</comment>
<dbReference type="InterPro" id="IPR034274">
    <property type="entry name" value="ENP1_M14_CPD"/>
</dbReference>
<dbReference type="PANTHER" id="PTHR11705:SF143">
    <property type="entry name" value="SLL0236 PROTEIN"/>
    <property type="match status" value="1"/>
</dbReference>
<reference evidence="11 13" key="2">
    <citation type="submission" date="2016-12" db="EMBL/GenBank/DDBJ databases">
        <title>Clostridium tepidum sp. nov., a close relative of Clostridium sporogenes and Clostridium botulinum Group I.</title>
        <authorList>
            <person name="Dobritsa A.P."/>
            <person name="Kutumbaka K.K."/>
            <person name="Werner K."/>
            <person name="Wiedmann M."/>
            <person name="Asmus A."/>
            <person name="Samadpour M."/>
        </authorList>
    </citation>
    <scope>NUCLEOTIDE SEQUENCE [LARGE SCALE GENOMIC DNA]</scope>
    <source>
        <strain evidence="11 13">IEH 97212</strain>
    </source>
</reference>
<dbReference type="CDD" id="cd00118">
    <property type="entry name" value="LysM"/>
    <property type="match status" value="1"/>
</dbReference>
<feature type="domain" description="LysM" evidence="8">
    <location>
        <begin position="73"/>
        <end position="117"/>
    </location>
</feature>
<accession>A0A1S9I0X2</accession>
<evidence type="ECO:0000256" key="2">
    <source>
        <dbReference type="ARBA" id="ARBA00005988"/>
    </source>
</evidence>
<keyword evidence="5" id="KW-0862">Zinc</keyword>
<dbReference type="Pfam" id="PF01471">
    <property type="entry name" value="PG_binding_1"/>
    <property type="match status" value="1"/>
</dbReference>
<dbReference type="STRING" id="1962263.BS637_05085"/>
<dbReference type="AlphaFoldDB" id="A0A1S9I0X2"/>
<evidence type="ECO:0000256" key="5">
    <source>
        <dbReference type="ARBA" id="ARBA00022833"/>
    </source>
</evidence>
<dbReference type="InterPro" id="IPR036366">
    <property type="entry name" value="PGBDSf"/>
</dbReference>
<keyword evidence="6" id="KW-0482">Metalloprotease</keyword>
<evidence type="ECO:0000259" key="8">
    <source>
        <dbReference type="PROSITE" id="PS51782"/>
    </source>
</evidence>
<gene>
    <name evidence="10" type="ORF">BS637_05085</name>
    <name evidence="11" type="ORF">BS638_12875</name>
</gene>
<feature type="active site" description="Proton donor/acceptor" evidence="7">
    <location>
        <position position="393"/>
    </location>
</feature>
<evidence type="ECO:0000313" key="10">
    <source>
        <dbReference type="EMBL" id="OOO62665.1"/>
    </source>
</evidence>
<evidence type="ECO:0000256" key="4">
    <source>
        <dbReference type="ARBA" id="ARBA00022801"/>
    </source>
</evidence>
<dbReference type="InterPro" id="IPR036365">
    <property type="entry name" value="PGBD-like_sf"/>
</dbReference>
<dbReference type="SUPFAM" id="SSF47090">
    <property type="entry name" value="PGBD-like"/>
    <property type="match status" value="1"/>
</dbReference>
<organism evidence="11 13">
    <name type="scientific">Clostridium tepidum</name>
    <dbReference type="NCBI Taxonomy" id="1962263"/>
    <lineage>
        <taxon>Bacteria</taxon>
        <taxon>Bacillati</taxon>
        <taxon>Bacillota</taxon>
        <taxon>Clostridia</taxon>
        <taxon>Eubacteriales</taxon>
        <taxon>Clostridiaceae</taxon>
        <taxon>Clostridium</taxon>
    </lineage>
</organism>
<reference evidence="10 12" key="1">
    <citation type="submission" date="2016-12" db="EMBL/GenBank/DDBJ databases">
        <title>Clostridium tepidum sp. nov., a close relative of Clostridium sporogenes and Clostridium botulinum Group I.</title>
        <authorList>
            <person name="Dobritsa A.P."/>
            <person name="Kutumbaka K."/>
            <person name="Werner K."/>
            <person name="Samadpour M."/>
        </authorList>
    </citation>
    <scope>NUCLEOTIDE SEQUENCE [LARGE SCALE GENOMIC DNA]</scope>
    <source>
        <strain evidence="10 12">PE</strain>
    </source>
</reference>
<dbReference type="SUPFAM" id="SSF54106">
    <property type="entry name" value="LysM domain"/>
    <property type="match status" value="1"/>
</dbReference>
<dbReference type="Gene3D" id="1.10.101.10">
    <property type="entry name" value="PGBD-like superfamily/PGBD"/>
    <property type="match status" value="1"/>
</dbReference>
<evidence type="ECO:0000256" key="7">
    <source>
        <dbReference type="PROSITE-ProRule" id="PRU01379"/>
    </source>
</evidence>
<dbReference type="SMART" id="SM00631">
    <property type="entry name" value="Zn_pept"/>
    <property type="match status" value="1"/>
</dbReference>
<dbReference type="OrthoDB" id="9811296at2"/>
<dbReference type="RefSeq" id="WP_078023693.1">
    <property type="nucleotide sequence ID" value="NZ_JADPGM010000004.1"/>
</dbReference>
<dbReference type="GO" id="GO:0004181">
    <property type="term" value="F:metallocarboxypeptidase activity"/>
    <property type="evidence" value="ECO:0007669"/>
    <property type="project" value="InterPro"/>
</dbReference>
<dbReference type="InterPro" id="IPR036779">
    <property type="entry name" value="LysM_dom_sf"/>
</dbReference>
<dbReference type="InterPro" id="IPR018392">
    <property type="entry name" value="LysM"/>
</dbReference>
<dbReference type="CDD" id="cd06229">
    <property type="entry name" value="M14_Endopeptidase_I"/>
    <property type="match status" value="1"/>
</dbReference>
<sequence>MRTLKKGDRGSDLMKIQAVLQKIGYDVGPIDGIFGNKTEETVKKFQQNNGLTVDGIIGPRTYEVLSKFMLGYNSYIIRPGDTLYNIAKRHYTTVNKILVANPNIDPKNLIIGERIIVPIGINIVDTNINYTYEIMENDIMALKARYPFIQIGIAGKSVLGKNLYYIKLGNGPNEVFYNGAHHALEWITTPLLMKFIEDFSRAYSENSEIKGYNINDIWNRSSIYIIPMINTDGVDLVINGLQNNNPYYNDLIKWNNGSMDFSKDWQANIHGVDLNHNYNASWYESKMAEESYGVYGPGPTRYGGPFPESEPESRSVADFTRKHNFRLVLAYHSQGQVIFWTYKDIIPPGSREIGELFSKLSGYELSETYGISSYAGYKDWFISAYRRPGFTIEVGIGENPLPISQFDQIYENNIEILLLAPIV</sequence>
<dbReference type="PRINTS" id="PR00765">
    <property type="entry name" value="CRBOXYPTASEA"/>
</dbReference>
<dbReference type="EMBL" id="MRAD01000004">
    <property type="protein sequence ID" value="OOO62665.1"/>
    <property type="molecule type" value="Genomic_DNA"/>
</dbReference>
<dbReference type="PANTHER" id="PTHR11705">
    <property type="entry name" value="PROTEASE FAMILY M14 CARBOXYPEPTIDASE A,B"/>
    <property type="match status" value="1"/>
</dbReference>
<evidence type="ECO:0000259" key="9">
    <source>
        <dbReference type="PROSITE" id="PS52035"/>
    </source>
</evidence>
<keyword evidence="3" id="KW-0645">Protease</keyword>
<dbReference type="PROSITE" id="PS52035">
    <property type="entry name" value="PEPTIDASE_M14"/>
    <property type="match status" value="1"/>
</dbReference>
<dbReference type="GO" id="GO:0008270">
    <property type="term" value="F:zinc ion binding"/>
    <property type="evidence" value="ECO:0007669"/>
    <property type="project" value="InterPro"/>
</dbReference>
<comment type="cofactor">
    <cofactor evidence="1">
        <name>Zn(2+)</name>
        <dbReference type="ChEBI" id="CHEBI:29105"/>
    </cofactor>
</comment>
<dbReference type="SMART" id="SM00257">
    <property type="entry name" value="LysM"/>
    <property type="match status" value="1"/>
</dbReference>
<dbReference type="Pfam" id="PF00246">
    <property type="entry name" value="Peptidase_M14"/>
    <property type="match status" value="1"/>
</dbReference>
<dbReference type="InterPro" id="IPR002477">
    <property type="entry name" value="Peptidoglycan-bd-like"/>
</dbReference>